<dbReference type="InterPro" id="IPR032135">
    <property type="entry name" value="DUF4817"/>
</dbReference>
<dbReference type="Proteomes" id="UP001148838">
    <property type="component" value="Unassembled WGS sequence"/>
</dbReference>
<reference evidence="3 4" key="1">
    <citation type="journal article" date="2022" name="Allergy">
        <title>Genome assembly and annotation of Periplaneta americana reveal a comprehensive cockroach allergen profile.</title>
        <authorList>
            <person name="Wang L."/>
            <person name="Xiong Q."/>
            <person name="Saelim N."/>
            <person name="Wang L."/>
            <person name="Nong W."/>
            <person name="Wan A.T."/>
            <person name="Shi M."/>
            <person name="Liu X."/>
            <person name="Cao Q."/>
            <person name="Hui J.H.L."/>
            <person name="Sookrung N."/>
            <person name="Leung T.F."/>
            <person name="Tungtrongchitr A."/>
            <person name="Tsui S.K.W."/>
        </authorList>
    </citation>
    <scope>NUCLEOTIDE SEQUENCE [LARGE SCALE GENOMIC DNA]</scope>
    <source>
        <strain evidence="3">PWHHKU_190912</strain>
    </source>
</reference>
<organism evidence="3 4">
    <name type="scientific">Periplaneta americana</name>
    <name type="common">American cockroach</name>
    <name type="synonym">Blatta americana</name>
    <dbReference type="NCBI Taxonomy" id="6978"/>
    <lineage>
        <taxon>Eukaryota</taxon>
        <taxon>Metazoa</taxon>
        <taxon>Ecdysozoa</taxon>
        <taxon>Arthropoda</taxon>
        <taxon>Hexapoda</taxon>
        <taxon>Insecta</taxon>
        <taxon>Pterygota</taxon>
        <taxon>Neoptera</taxon>
        <taxon>Polyneoptera</taxon>
        <taxon>Dictyoptera</taxon>
        <taxon>Blattodea</taxon>
        <taxon>Blattoidea</taxon>
        <taxon>Blattidae</taxon>
        <taxon>Blattinae</taxon>
        <taxon>Periplaneta</taxon>
    </lineage>
</organism>
<sequence>MVTQNSCMEISYVLRFNLKKIPDSISSFNWLLSQVESHVDTGFSRCQNFQSDSGDPSSFVKLSIGYFPGVKGSRSVVSTTPPHSSAEAKLLDLVHRCGVTACLAVKRASPGSNSGWNNLTGFGFFGVFPQPIKSKCRVTSGAGPGLISLALSPSFHPTLDNYSGDRNLTSIGIFMYHAKSDSTSRTGMLLTYCNFASEYIIRKAKVLAKGKGILCSPNPKPGKPLLVAVAATKLIFLTYIIIIIIIAIIAITIISTIIIAITIIAIINNKNYVFFRLFRYTGCFKNTGLNFRSLPSKETLRGYSDSSFRGESYIQCCVGVRLCDMYSNQEQAEIHFMYGKADGNAALARRLYQERYPQRQCPDRKTFVRLHYRLCEYGQI</sequence>
<dbReference type="Pfam" id="PF16087">
    <property type="entry name" value="DUF4817"/>
    <property type="match status" value="1"/>
</dbReference>
<evidence type="ECO:0000313" key="4">
    <source>
        <dbReference type="Proteomes" id="UP001148838"/>
    </source>
</evidence>
<gene>
    <name evidence="3" type="ORF">ANN_21279</name>
</gene>
<evidence type="ECO:0000313" key="3">
    <source>
        <dbReference type="EMBL" id="KAJ4432656.1"/>
    </source>
</evidence>
<dbReference type="EMBL" id="JAJSOF020000029">
    <property type="protein sequence ID" value="KAJ4432656.1"/>
    <property type="molecule type" value="Genomic_DNA"/>
</dbReference>
<keyword evidence="1" id="KW-0812">Transmembrane</keyword>
<protein>
    <recommendedName>
        <fullName evidence="2">DUF4817 domain-containing protein</fullName>
    </recommendedName>
</protein>
<evidence type="ECO:0000256" key="1">
    <source>
        <dbReference type="SAM" id="Phobius"/>
    </source>
</evidence>
<feature type="domain" description="DUF4817" evidence="2">
    <location>
        <begin position="329"/>
        <end position="378"/>
    </location>
</feature>
<feature type="transmembrane region" description="Helical" evidence="1">
    <location>
        <begin position="234"/>
        <end position="267"/>
    </location>
</feature>
<keyword evidence="4" id="KW-1185">Reference proteome</keyword>
<name>A0ABQ8SEV8_PERAM</name>
<evidence type="ECO:0000259" key="2">
    <source>
        <dbReference type="Pfam" id="PF16087"/>
    </source>
</evidence>
<accession>A0ABQ8SEV8</accession>
<comment type="caution">
    <text evidence="3">The sequence shown here is derived from an EMBL/GenBank/DDBJ whole genome shotgun (WGS) entry which is preliminary data.</text>
</comment>
<keyword evidence="1" id="KW-0472">Membrane</keyword>
<keyword evidence="1" id="KW-1133">Transmembrane helix</keyword>
<proteinExistence type="predicted"/>